<feature type="signal peptide" evidence="2">
    <location>
        <begin position="1"/>
        <end position="19"/>
    </location>
</feature>
<sequence length="1205" mass="133598">MPRFRLTLRILFSALSAWAAVFPAVLAAQEDGEKRTVTVESAYTVESENVPDELTGSEKTVTVFRGGAVISVSDGDGIFRISADEIIYDRAREMLEARGNVRYERGGAVSGEEGESGEIFRGGAMLFNIAKMQGVFLDGVFTRDSGQEDADPFIVRAEAAGRDSGSTIAFRNGVLTSCDAEEPHWTLRASRIWMLPGNELALLNGILFIGPLPVFYVPFFYYPGDEMVFHPVFGYRNREGFFVQTTTYLYGQKPPPDPGSEESGSLSNFLDSGAAYRQERDGLFLRNTAERLTDPDPDYFKLKLDAYSGLGVLAGIDGSFTPDARWPDSVSIAADAGFSRTLYPLNSAGFYSPYAQDGTRRKDYGWMGGMRLPFRYRGNFALTSDDPVFSLRLSMPFVSDPYFKQDFTDRSETLNWVDFLMNQSELAQGDDDITTETSFDWRLYGSFTPDVSFLSPWITSLSVSSFSAEVSFSSMRNRALSGEDLTYAPERSFFYPEYFRPAVSFRAAGTLLSSETPAARSSLQEKAAPDLQRLSNPFLPPDPTAGVTEPENGPDTGNGTAAESGTGGIAAEQESAGEPGAGALPEILALLLAEAEDDPEFTVEELAEQYREGETPEIADLLRLRAAEEELAARDLAVLQSAGVTLTGTERALLAASGIELTGEEEAEIAAVLEAAEEELAAAVVTRAPSAGTTPAERFLPALPAGRAGELAMSSGSGVGRYSLTWDFTPSFAYESNFDVTAWTEPGDVSFRDFSSLFYRIQTPLRLLGDYSWSRDTVHFSSGLNFYNTVEDHFYLSDRVYASEASRNSVLLSDWRNSVFSLQTDNELRVRPFARSEMLYPVEIGWNFTGDILHKEFTGTAADPAWEVRWMQWDDAFVDEHSLSAVIGLDVAGYEEKLTVSSDLSPLLRSYGAGLELSWFFGSFAANGAYQEEENAAGGLEWLWDPLTANVSWYLPLGFTFSQEYTHDMNEEEPSTLSVRLAHSKFSAYYTVNNAIQYTLKEGQGWVAEGAEPQFKPYACGISWSNIAQPFRLQFWKNRITVQAGFNAGLEFNLVRQTESNFNFTPEITVQIHDIFDLTFRSTSTNSVLARYFQKWMGLPVEIPGERNILVDLAKSFNFWDAQDRRESGFKLKTLEMEMNHYLHDWTATFKAVITPELRTEGGRPRYEFSPELAFSVSWNPVSDVRATAKSEDGRFTLSAAGTDD</sequence>
<evidence type="ECO:0000313" key="3">
    <source>
        <dbReference type="EMBL" id="MBO8451028.1"/>
    </source>
</evidence>
<accession>A0A9D9EQ39</accession>
<dbReference type="Proteomes" id="UP000823616">
    <property type="component" value="Unassembled WGS sequence"/>
</dbReference>
<evidence type="ECO:0000313" key="4">
    <source>
        <dbReference type="Proteomes" id="UP000823616"/>
    </source>
</evidence>
<dbReference type="PANTHER" id="PTHR30189:SF1">
    <property type="entry name" value="LPS-ASSEMBLY PROTEIN LPTD"/>
    <property type="match status" value="1"/>
</dbReference>
<gene>
    <name evidence="3" type="ORF">IAA96_07995</name>
</gene>
<dbReference type="GO" id="GO:1990351">
    <property type="term" value="C:transporter complex"/>
    <property type="evidence" value="ECO:0007669"/>
    <property type="project" value="TreeGrafter"/>
</dbReference>
<dbReference type="PANTHER" id="PTHR30189">
    <property type="entry name" value="LPS-ASSEMBLY PROTEIN"/>
    <property type="match status" value="1"/>
</dbReference>
<protein>
    <submittedName>
        <fullName evidence="3">LPS-assembly protein LptD</fullName>
    </submittedName>
</protein>
<evidence type="ECO:0000256" key="2">
    <source>
        <dbReference type="SAM" id="SignalP"/>
    </source>
</evidence>
<reference evidence="3" key="1">
    <citation type="submission" date="2020-10" db="EMBL/GenBank/DDBJ databases">
        <authorList>
            <person name="Gilroy R."/>
        </authorList>
    </citation>
    <scope>NUCLEOTIDE SEQUENCE</scope>
    <source>
        <strain evidence="3">B3-4054</strain>
    </source>
</reference>
<reference evidence="3" key="2">
    <citation type="journal article" date="2021" name="PeerJ">
        <title>Extensive microbial diversity within the chicken gut microbiome revealed by metagenomics and culture.</title>
        <authorList>
            <person name="Gilroy R."/>
            <person name="Ravi A."/>
            <person name="Getino M."/>
            <person name="Pursley I."/>
            <person name="Horton D.L."/>
            <person name="Alikhan N.F."/>
            <person name="Baker D."/>
            <person name="Gharbi K."/>
            <person name="Hall N."/>
            <person name="Watson M."/>
            <person name="Adriaenssens E.M."/>
            <person name="Foster-Nyarko E."/>
            <person name="Jarju S."/>
            <person name="Secka A."/>
            <person name="Antonio M."/>
            <person name="Oren A."/>
            <person name="Chaudhuri R.R."/>
            <person name="La Ragione R."/>
            <person name="Hildebrand F."/>
            <person name="Pallen M.J."/>
        </authorList>
    </citation>
    <scope>NUCLEOTIDE SEQUENCE</scope>
    <source>
        <strain evidence="3">B3-4054</strain>
    </source>
</reference>
<dbReference type="EMBL" id="JADIMS010000151">
    <property type="protein sequence ID" value="MBO8451028.1"/>
    <property type="molecule type" value="Genomic_DNA"/>
</dbReference>
<feature type="chain" id="PRO_5038889724" evidence="2">
    <location>
        <begin position="20"/>
        <end position="1205"/>
    </location>
</feature>
<feature type="region of interest" description="Disordered" evidence="1">
    <location>
        <begin position="519"/>
        <end position="580"/>
    </location>
</feature>
<name>A0A9D9EQ39_9SPIR</name>
<proteinExistence type="predicted"/>
<dbReference type="InterPro" id="IPR050218">
    <property type="entry name" value="LptD"/>
</dbReference>
<organism evidence="3 4">
    <name type="scientific">Candidatus Avitreponema avistercoris</name>
    <dbReference type="NCBI Taxonomy" id="2840705"/>
    <lineage>
        <taxon>Bacteria</taxon>
        <taxon>Pseudomonadati</taxon>
        <taxon>Spirochaetota</taxon>
        <taxon>Spirochaetia</taxon>
        <taxon>Spirochaetales</taxon>
        <taxon>Candidatus Avitreponema</taxon>
    </lineage>
</organism>
<comment type="caution">
    <text evidence="3">The sequence shown here is derived from an EMBL/GenBank/DDBJ whole genome shotgun (WGS) entry which is preliminary data.</text>
</comment>
<evidence type="ECO:0000256" key="1">
    <source>
        <dbReference type="SAM" id="MobiDB-lite"/>
    </source>
</evidence>
<dbReference type="AlphaFoldDB" id="A0A9D9EQ39"/>
<dbReference type="GO" id="GO:0009279">
    <property type="term" value="C:cell outer membrane"/>
    <property type="evidence" value="ECO:0007669"/>
    <property type="project" value="TreeGrafter"/>
</dbReference>
<keyword evidence="2" id="KW-0732">Signal</keyword>